<dbReference type="GO" id="GO:0016989">
    <property type="term" value="F:sigma factor antagonist activity"/>
    <property type="evidence" value="ECO:0007669"/>
    <property type="project" value="TreeGrafter"/>
</dbReference>
<evidence type="ECO:0000259" key="2">
    <source>
        <dbReference type="Pfam" id="PF04773"/>
    </source>
</evidence>
<sequence length="361" mass="38802">MKNILAFPRGQLQLRREAAAWLVRLDGDDVSGQELSELREWLDQDPRHVEELVEMARLWDAMDCMAVIAEMLPAGAARPPDTSRGRLFGVGSVAAMASALAAVALLAVFLTGSLTAPELHHQSEPQELVYRTGVGEQSEITLRDGSVLVLNTSSEVRVSYRADERLVLLTGGEAYFTVAKNRDAPFVVHAGRARVRALGTAFSVRLVRQHIEVLVDEGRVQVGTARPQALASGDSSAQPATAHTPDAVTLGAGGRIAYDSVLGEPDYLPGESLQRALAWRSGKLQFAGEPLSTVVDEVSRYTDQRIEIVDSSIADLRIGGYFDIGEIDGFLAALEGGFGVSVVRLNDDIVQLSALDASADQ</sequence>
<dbReference type="Gene3D" id="2.60.120.1440">
    <property type="match status" value="1"/>
</dbReference>
<name>A0A3L7DZ28_9GAMM</name>
<dbReference type="InterPro" id="IPR032623">
    <property type="entry name" value="FecR_N"/>
</dbReference>
<evidence type="ECO:0000313" key="4">
    <source>
        <dbReference type="EMBL" id="RLQ21112.1"/>
    </source>
</evidence>
<keyword evidence="5" id="KW-1185">Reference proteome</keyword>
<comment type="caution">
    <text evidence="4">The sequence shown here is derived from an EMBL/GenBank/DDBJ whole genome shotgun (WGS) entry which is preliminary data.</text>
</comment>
<dbReference type="Pfam" id="PF16220">
    <property type="entry name" value="DUF4880"/>
    <property type="match status" value="1"/>
</dbReference>
<protein>
    <submittedName>
        <fullName evidence="4">DUF4880 domain-containing protein</fullName>
    </submittedName>
</protein>
<proteinExistence type="predicted"/>
<gene>
    <name evidence="4" type="ORF">DWB85_14540</name>
</gene>
<dbReference type="Pfam" id="PF04773">
    <property type="entry name" value="FecR"/>
    <property type="match status" value="1"/>
</dbReference>
<evidence type="ECO:0000313" key="5">
    <source>
        <dbReference type="Proteomes" id="UP000265509"/>
    </source>
</evidence>
<keyword evidence="1" id="KW-0472">Membrane</keyword>
<dbReference type="RefSeq" id="WP_117956075.1">
    <property type="nucleotide sequence ID" value="NZ_QRAN01000016.1"/>
</dbReference>
<dbReference type="PANTHER" id="PTHR30273:SF2">
    <property type="entry name" value="PROTEIN FECR"/>
    <property type="match status" value="1"/>
</dbReference>
<feature type="domain" description="FecR protein" evidence="2">
    <location>
        <begin position="130"/>
        <end position="221"/>
    </location>
</feature>
<keyword evidence="1" id="KW-1133">Transmembrane helix</keyword>
<keyword evidence="1" id="KW-0812">Transmembrane</keyword>
<dbReference type="InterPro" id="IPR012373">
    <property type="entry name" value="Ferrdict_sens_TM"/>
</dbReference>
<dbReference type="PIRSF" id="PIRSF018266">
    <property type="entry name" value="FecR"/>
    <property type="match status" value="1"/>
</dbReference>
<feature type="transmembrane region" description="Helical" evidence="1">
    <location>
        <begin position="87"/>
        <end position="110"/>
    </location>
</feature>
<dbReference type="PANTHER" id="PTHR30273">
    <property type="entry name" value="PERIPLASMIC SIGNAL SENSOR AND SIGMA FACTOR ACTIVATOR FECR-RELATED"/>
    <property type="match status" value="1"/>
</dbReference>
<evidence type="ECO:0000256" key="1">
    <source>
        <dbReference type="SAM" id="Phobius"/>
    </source>
</evidence>
<dbReference type="Proteomes" id="UP000265509">
    <property type="component" value="Unassembled WGS sequence"/>
</dbReference>
<dbReference type="InterPro" id="IPR006860">
    <property type="entry name" value="FecR"/>
</dbReference>
<dbReference type="AlphaFoldDB" id="A0A3L7DZ28"/>
<accession>A0A3L7DZ28</accession>
<dbReference type="Gene3D" id="3.55.50.30">
    <property type="match status" value="1"/>
</dbReference>
<evidence type="ECO:0000259" key="3">
    <source>
        <dbReference type="Pfam" id="PF16220"/>
    </source>
</evidence>
<dbReference type="OrthoDB" id="9771237at2"/>
<feature type="domain" description="FecR N-terminal" evidence="3">
    <location>
        <begin position="16"/>
        <end position="58"/>
    </location>
</feature>
<reference evidence="4 5" key="1">
    <citation type="submission" date="2018-07" db="EMBL/GenBank/DDBJ databases">
        <title>Halioglobus sp. genome submission.</title>
        <authorList>
            <person name="Ye M.-Q."/>
            <person name="Du Z.-J."/>
        </authorList>
    </citation>
    <scope>NUCLEOTIDE SEQUENCE [LARGE SCALE GENOMIC DNA]</scope>
    <source>
        <strain evidence="4 5">U0301</strain>
    </source>
</reference>
<organism evidence="4 5">
    <name type="scientific">Seongchinamella sediminis</name>
    <dbReference type="NCBI Taxonomy" id="2283635"/>
    <lineage>
        <taxon>Bacteria</taxon>
        <taxon>Pseudomonadati</taxon>
        <taxon>Pseudomonadota</taxon>
        <taxon>Gammaproteobacteria</taxon>
        <taxon>Cellvibrionales</taxon>
        <taxon>Halieaceae</taxon>
        <taxon>Seongchinamella</taxon>
    </lineage>
</organism>
<dbReference type="EMBL" id="QRAN01000016">
    <property type="protein sequence ID" value="RLQ21112.1"/>
    <property type="molecule type" value="Genomic_DNA"/>
</dbReference>